<protein>
    <submittedName>
        <fullName evidence="2">Uncharacterized protein</fullName>
    </submittedName>
</protein>
<sequence>MQDMSLCPAFARSATRREDGPPSGPRAARGRAVPALASALVALGGALTACSPALDWRTVRHDAAAVEAVLPCKPERATREVPLLGPGQPPVALHMLSCRAAGHTFAVAAVRLPDGVADATVAQWAAAWRRAAWATLRVPAPADGVPPGWAAVPCGSAGRVTLPPLCWRGPGHGPDGQPLQAEWHWRIEGPWLVQRALYGPGLADDARETFFGGVTRHGSGR</sequence>
<evidence type="ECO:0000313" key="2">
    <source>
        <dbReference type="EMBL" id="TSE30164.1"/>
    </source>
</evidence>
<organism evidence="2 3">
    <name type="scientific">Tepidimonas taiwanensis</name>
    <dbReference type="NCBI Taxonomy" id="307486"/>
    <lineage>
        <taxon>Bacteria</taxon>
        <taxon>Pseudomonadati</taxon>
        <taxon>Pseudomonadota</taxon>
        <taxon>Betaproteobacteria</taxon>
        <taxon>Burkholderiales</taxon>
        <taxon>Tepidimonas</taxon>
    </lineage>
</organism>
<gene>
    <name evidence="2" type="ORF">Ttaiw_02001</name>
</gene>
<dbReference type="AlphaFoldDB" id="A0A554X2V1"/>
<dbReference type="Proteomes" id="UP000317763">
    <property type="component" value="Unassembled WGS sequence"/>
</dbReference>
<evidence type="ECO:0000256" key="1">
    <source>
        <dbReference type="SAM" id="MobiDB-lite"/>
    </source>
</evidence>
<name>A0A554X2V1_9BURK</name>
<keyword evidence="3" id="KW-1185">Reference proteome</keyword>
<feature type="region of interest" description="Disordered" evidence="1">
    <location>
        <begin position="1"/>
        <end position="29"/>
    </location>
</feature>
<evidence type="ECO:0000313" key="3">
    <source>
        <dbReference type="Proteomes" id="UP000317763"/>
    </source>
</evidence>
<dbReference type="STRING" id="307486.GCA_000807215_01548"/>
<proteinExistence type="predicted"/>
<dbReference type="EMBL" id="VJOM01000025">
    <property type="protein sequence ID" value="TSE30164.1"/>
    <property type="molecule type" value="Genomic_DNA"/>
</dbReference>
<comment type="caution">
    <text evidence="2">The sequence shown here is derived from an EMBL/GenBank/DDBJ whole genome shotgun (WGS) entry which is preliminary data.</text>
</comment>
<accession>A0A554X2V1</accession>
<reference evidence="2 3" key="1">
    <citation type="submission" date="2019-07" db="EMBL/GenBank/DDBJ databases">
        <title>Tepidimonas taiwanensis I1-1 draft genome.</title>
        <authorList>
            <person name="Da Costa M.S."/>
            <person name="Froufe H.J.C."/>
            <person name="Egas C."/>
            <person name="Albuquerque L."/>
        </authorList>
    </citation>
    <scope>NUCLEOTIDE SEQUENCE [LARGE SCALE GENOMIC DNA]</scope>
    <source>
        <strain evidence="2 3">I1-1</strain>
    </source>
</reference>